<gene>
    <name evidence="2" type="ORF">EIP91_010210</name>
</gene>
<name>A0A4R0RA38_9APHY</name>
<feature type="region of interest" description="Disordered" evidence="1">
    <location>
        <begin position="146"/>
        <end position="167"/>
    </location>
</feature>
<evidence type="ECO:0000256" key="1">
    <source>
        <dbReference type="SAM" id="MobiDB-lite"/>
    </source>
</evidence>
<evidence type="ECO:0000313" key="2">
    <source>
        <dbReference type="EMBL" id="TCD60418.1"/>
    </source>
</evidence>
<protein>
    <submittedName>
        <fullName evidence="2">Uncharacterized protein</fullName>
    </submittedName>
</protein>
<accession>A0A4R0RA38</accession>
<feature type="compositionally biased region" description="Low complexity" evidence="1">
    <location>
        <begin position="25"/>
        <end position="37"/>
    </location>
</feature>
<dbReference type="Proteomes" id="UP000292702">
    <property type="component" value="Unassembled WGS sequence"/>
</dbReference>
<proteinExistence type="predicted"/>
<dbReference type="EMBL" id="RWJN01000600">
    <property type="protein sequence ID" value="TCD60418.1"/>
    <property type="molecule type" value="Genomic_DNA"/>
</dbReference>
<keyword evidence="3" id="KW-1185">Reference proteome</keyword>
<dbReference type="AlphaFoldDB" id="A0A4R0RA38"/>
<feature type="region of interest" description="Disordered" evidence="1">
    <location>
        <begin position="1"/>
        <end position="37"/>
    </location>
</feature>
<reference evidence="2 3" key="1">
    <citation type="submission" date="2018-11" db="EMBL/GenBank/DDBJ databases">
        <title>Genome assembly of Steccherinum ochraceum LE-BIN_3174, the white-rot fungus of the Steccherinaceae family (The Residual Polyporoid clade, Polyporales, Basidiomycota).</title>
        <authorList>
            <person name="Fedorova T.V."/>
            <person name="Glazunova O.A."/>
            <person name="Landesman E.O."/>
            <person name="Moiseenko K.V."/>
            <person name="Psurtseva N.V."/>
            <person name="Savinova O.S."/>
            <person name="Shakhova N.V."/>
            <person name="Tyazhelova T.V."/>
            <person name="Vasina D.V."/>
        </authorList>
    </citation>
    <scope>NUCLEOTIDE SEQUENCE [LARGE SCALE GENOMIC DNA]</scope>
    <source>
        <strain evidence="2 3">LE-BIN_3174</strain>
    </source>
</reference>
<comment type="caution">
    <text evidence="2">The sequence shown here is derived from an EMBL/GenBank/DDBJ whole genome shotgun (WGS) entry which is preliminary data.</text>
</comment>
<evidence type="ECO:0000313" key="3">
    <source>
        <dbReference type="Proteomes" id="UP000292702"/>
    </source>
</evidence>
<sequence>MSINRRPFRSSAANTTISDPRHVAPPRSRASRPQPRVLGTRSPLPVVLLPRVAVFAPVLVVPHVSQPPRRACTPTIPLSLPLLVAAHSCYGLRQISFLPRSYFQLQRFPLLVLIDVSPDRLSTRLLQVPGTLSSPLPPVYYDARARSQQPHRNVTPQHTLHPNNSTS</sequence>
<organism evidence="2 3">
    <name type="scientific">Steccherinum ochraceum</name>
    <dbReference type="NCBI Taxonomy" id="92696"/>
    <lineage>
        <taxon>Eukaryota</taxon>
        <taxon>Fungi</taxon>
        <taxon>Dikarya</taxon>
        <taxon>Basidiomycota</taxon>
        <taxon>Agaricomycotina</taxon>
        <taxon>Agaricomycetes</taxon>
        <taxon>Polyporales</taxon>
        <taxon>Steccherinaceae</taxon>
        <taxon>Steccherinum</taxon>
    </lineage>
</organism>